<dbReference type="Pfam" id="PF13419">
    <property type="entry name" value="HAD_2"/>
    <property type="match status" value="1"/>
</dbReference>
<dbReference type="Gene3D" id="3.40.50.1000">
    <property type="entry name" value="HAD superfamily/HAD-like"/>
    <property type="match status" value="1"/>
</dbReference>
<dbReference type="InterPro" id="IPR041492">
    <property type="entry name" value="HAD_2"/>
</dbReference>
<dbReference type="Gene3D" id="1.10.150.240">
    <property type="entry name" value="Putative phosphatase, domain 2"/>
    <property type="match status" value="1"/>
</dbReference>
<dbReference type="GO" id="GO:0008253">
    <property type="term" value="F:5'-nucleotidase activity"/>
    <property type="evidence" value="ECO:0007669"/>
    <property type="project" value="InterPro"/>
</dbReference>
<dbReference type="InterPro" id="IPR011951">
    <property type="entry name" value="HAD-SF_hydro_IA_YjjG/PynA"/>
</dbReference>
<dbReference type="NCBIfam" id="TIGR01549">
    <property type="entry name" value="HAD-SF-IA-v1"/>
    <property type="match status" value="1"/>
</dbReference>
<dbReference type="InterPro" id="IPR023214">
    <property type="entry name" value="HAD_sf"/>
</dbReference>
<dbReference type="InterPro" id="IPR052550">
    <property type="entry name" value="Pyrimidine_5'-ntase_YjjG"/>
</dbReference>
<gene>
    <name evidence="1" type="ORF">HF295_06790</name>
</gene>
<organism evidence="1 2">
    <name type="scientific">Hujiaoplasma nucleasis</name>
    <dbReference type="NCBI Taxonomy" id="2725268"/>
    <lineage>
        <taxon>Bacteria</taxon>
        <taxon>Bacillati</taxon>
        <taxon>Mycoplasmatota</taxon>
        <taxon>Mollicutes</taxon>
        <taxon>Candidatus Izemoplasmatales</taxon>
        <taxon>Hujiaoplasmataceae</taxon>
        <taxon>Hujiaoplasma</taxon>
    </lineage>
</organism>
<proteinExistence type="predicted"/>
<dbReference type="PANTHER" id="PTHR47478">
    <property type="match status" value="1"/>
</dbReference>
<reference evidence="1 2" key="1">
    <citation type="submission" date="2020-04" db="EMBL/GenBank/DDBJ databases">
        <authorList>
            <person name="Zheng R.K."/>
            <person name="Sun C.M."/>
        </authorList>
    </citation>
    <scope>NUCLEOTIDE SEQUENCE [LARGE SCALE GENOMIC DNA]</scope>
    <source>
        <strain evidence="2">zrk29</strain>
    </source>
</reference>
<evidence type="ECO:0000313" key="2">
    <source>
        <dbReference type="Proteomes" id="UP000512167"/>
    </source>
</evidence>
<name>A0A7L6N5P4_9MOLU</name>
<accession>A0A7L6N5P4</accession>
<protein>
    <submittedName>
        <fullName evidence="1">Noncanonical pyrimidine nucleotidase, YjjG family</fullName>
    </submittedName>
</protein>
<dbReference type="SUPFAM" id="SSF56784">
    <property type="entry name" value="HAD-like"/>
    <property type="match status" value="1"/>
</dbReference>
<dbReference type="KEGG" id="tbk:HF295_06790"/>
<keyword evidence="2" id="KW-1185">Reference proteome</keyword>
<dbReference type="SFLD" id="SFLDS00003">
    <property type="entry name" value="Haloacid_Dehalogenase"/>
    <property type="match status" value="1"/>
</dbReference>
<dbReference type="RefSeq" id="WP_312031412.1">
    <property type="nucleotide sequence ID" value="NZ_CP051151.1"/>
</dbReference>
<dbReference type="InterPro" id="IPR036412">
    <property type="entry name" value="HAD-like_sf"/>
</dbReference>
<evidence type="ECO:0000313" key="1">
    <source>
        <dbReference type="EMBL" id="QLY40568.1"/>
    </source>
</evidence>
<dbReference type="InterPro" id="IPR006439">
    <property type="entry name" value="HAD-SF_hydro_IA"/>
</dbReference>
<dbReference type="AlphaFoldDB" id="A0A7L6N5P4"/>
<dbReference type="SFLD" id="SFLDG01129">
    <property type="entry name" value="C1.5:_HAD__Beta-PGM__Phosphata"/>
    <property type="match status" value="1"/>
</dbReference>
<dbReference type="PANTHER" id="PTHR47478:SF1">
    <property type="entry name" value="PYRIMIDINE 5'-NUCLEOTIDASE YJJG"/>
    <property type="match status" value="1"/>
</dbReference>
<dbReference type="NCBIfam" id="TIGR02254">
    <property type="entry name" value="YjjG_YfnB"/>
    <property type="match status" value="1"/>
</dbReference>
<dbReference type="InterPro" id="IPR023198">
    <property type="entry name" value="PGP-like_dom2"/>
</dbReference>
<dbReference type="Proteomes" id="UP000512167">
    <property type="component" value="Chromosome"/>
</dbReference>
<sequence>MAYKLLIFDADRTLFDFDQSERIAFKNFLNDIGKENDFSSLFPIYIEKNEETWRELEQGLISQDKLKIERFKRFMKASNIQGDPQNFTNIYTQYLANASILYEDAYEIIEYLSKKYKIVIVTNGLKEVQNKRIRNSVLKPFIELTVISDEIKIMKPDPKIIDHTLKLINHHNKDDIIIIGDSLSSDIQCGFNAGIDTIWFNPNKNENTLDNSPTYTITKLKDLFNIL</sequence>
<dbReference type="EMBL" id="CP051151">
    <property type="protein sequence ID" value="QLY40568.1"/>
    <property type="molecule type" value="Genomic_DNA"/>
</dbReference>